<comment type="catalytic activity">
    <reaction evidence="7">
        <text>Couples ATP hydrolysis with the unwinding of duplex DNA by translocating in the 3'-5' direction.</text>
        <dbReference type="EC" id="5.6.2.4"/>
    </reaction>
</comment>
<dbReference type="InterPro" id="IPR014017">
    <property type="entry name" value="DNA_helicase_UvrD-like_C"/>
</dbReference>
<proteinExistence type="inferred from homology"/>
<dbReference type="Proteomes" id="UP000228593">
    <property type="component" value="Unassembled WGS sequence"/>
</dbReference>
<dbReference type="Gene3D" id="3.40.50.300">
    <property type="entry name" value="P-loop containing nucleotide triphosphate hydrolases"/>
    <property type="match status" value="2"/>
</dbReference>
<evidence type="ECO:0000313" key="14">
    <source>
        <dbReference type="Proteomes" id="UP000228593"/>
    </source>
</evidence>
<feature type="domain" description="UvrD-like helicase ATP-binding" evidence="11">
    <location>
        <begin position="42"/>
        <end position="337"/>
    </location>
</feature>
<name>A0A2G8T301_9BURK</name>
<dbReference type="CDD" id="cd17932">
    <property type="entry name" value="DEXQc_UvrD"/>
    <property type="match status" value="1"/>
</dbReference>
<dbReference type="GO" id="GO:0000725">
    <property type="term" value="P:recombinational repair"/>
    <property type="evidence" value="ECO:0007669"/>
    <property type="project" value="TreeGrafter"/>
</dbReference>
<keyword evidence="4 10" id="KW-0347">Helicase</keyword>
<evidence type="ECO:0000256" key="8">
    <source>
        <dbReference type="ARBA" id="ARBA00034808"/>
    </source>
</evidence>
<dbReference type="InterPro" id="IPR014016">
    <property type="entry name" value="UvrD-like_ATP-bd"/>
</dbReference>
<evidence type="ECO:0000256" key="9">
    <source>
        <dbReference type="ARBA" id="ARBA00048988"/>
    </source>
</evidence>
<keyword evidence="2 10" id="KW-0547">Nucleotide-binding</keyword>
<evidence type="ECO:0000256" key="3">
    <source>
        <dbReference type="ARBA" id="ARBA00022801"/>
    </source>
</evidence>
<dbReference type="RefSeq" id="WP_099915439.1">
    <property type="nucleotide sequence ID" value="NZ_BMHS01000013.1"/>
</dbReference>
<dbReference type="GO" id="GO:0005829">
    <property type="term" value="C:cytosol"/>
    <property type="evidence" value="ECO:0007669"/>
    <property type="project" value="TreeGrafter"/>
</dbReference>
<dbReference type="Pfam" id="PF13361">
    <property type="entry name" value="UvrD_C"/>
    <property type="match status" value="2"/>
</dbReference>
<dbReference type="GO" id="GO:0005524">
    <property type="term" value="F:ATP binding"/>
    <property type="evidence" value="ECO:0007669"/>
    <property type="project" value="UniProtKB-UniRule"/>
</dbReference>
<dbReference type="GO" id="GO:0016887">
    <property type="term" value="F:ATP hydrolysis activity"/>
    <property type="evidence" value="ECO:0007669"/>
    <property type="project" value="RHEA"/>
</dbReference>
<comment type="caution">
    <text evidence="13">The sequence shown here is derived from an EMBL/GenBank/DDBJ whole genome shotgun (WGS) entry which is preliminary data.</text>
</comment>
<dbReference type="EMBL" id="PDOB01000009">
    <property type="protein sequence ID" value="PIL40333.1"/>
    <property type="molecule type" value="Genomic_DNA"/>
</dbReference>
<evidence type="ECO:0000256" key="10">
    <source>
        <dbReference type="PROSITE-ProRule" id="PRU00560"/>
    </source>
</evidence>
<comment type="similarity">
    <text evidence="1">Belongs to the helicase family. UvrD subfamily.</text>
</comment>
<dbReference type="EC" id="5.6.2.4" evidence="8"/>
<feature type="domain" description="UvrD-like helicase C-terminal" evidence="12">
    <location>
        <begin position="338"/>
        <end position="601"/>
    </location>
</feature>
<comment type="catalytic activity">
    <reaction evidence="9">
        <text>ATP + H2O = ADP + phosphate + H(+)</text>
        <dbReference type="Rhea" id="RHEA:13065"/>
        <dbReference type="ChEBI" id="CHEBI:15377"/>
        <dbReference type="ChEBI" id="CHEBI:15378"/>
        <dbReference type="ChEBI" id="CHEBI:30616"/>
        <dbReference type="ChEBI" id="CHEBI:43474"/>
        <dbReference type="ChEBI" id="CHEBI:456216"/>
        <dbReference type="EC" id="5.6.2.4"/>
    </reaction>
</comment>
<evidence type="ECO:0000259" key="12">
    <source>
        <dbReference type="PROSITE" id="PS51217"/>
    </source>
</evidence>
<keyword evidence="3 10" id="KW-0378">Hydrolase</keyword>
<feature type="binding site" evidence="10">
    <location>
        <begin position="63"/>
        <end position="70"/>
    </location>
    <ligand>
        <name>ATP</name>
        <dbReference type="ChEBI" id="CHEBI:30616"/>
    </ligand>
</feature>
<dbReference type="Gene3D" id="1.10.10.160">
    <property type="match status" value="1"/>
</dbReference>
<organism evidence="13 14">
    <name type="scientific">Massilia psychrophila</name>
    <dbReference type="NCBI Taxonomy" id="1603353"/>
    <lineage>
        <taxon>Bacteria</taxon>
        <taxon>Pseudomonadati</taxon>
        <taxon>Pseudomonadota</taxon>
        <taxon>Betaproteobacteria</taxon>
        <taxon>Burkholderiales</taxon>
        <taxon>Oxalobacteraceae</taxon>
        <taxon>Telluria group</taxon>
        <taxon>Massilia</taxon>
    </lineage>
</organism>
<dbReference type="InterPro" id="IPR013986">
    <property type="entry name" value="DExx_box_DNA_helicase_dom_sf"/>
</dbReference>
<evidence type="ECO:0000313" key="13">
    <source>
        <dbReference type="EMBL" id="PIL40333.1"/>
    </source>
</evidence>
<dbReference type="InterPro" id="IPR000212">
    <property type="entry name" value="DNA_helicase_UvrD/REP"/>
</dbReference>
<evidence type="ECO:0000256" key="2">
    <source>
        <dbReference type="ARBA" id="ARBA00022741"/>
    </source>
</evidence>
<reference evidence="13 14" key="1">
    <citation type="submission" date="2017-10" db="EMBL/GenBank/DDBJ databases">
        <title>Massilia psychrophilum sp. nov., a novel purple-pigmented bacterium isolated from Tianshan glacier, Xinjiang Municipality, China.</title>
        <authorList>
            <person name="Wang H."/>
        </authorList>
    </citation>
    <scope>NUCLEOTIDE SEQUENCE [LARGE SCALE GENOMIC DNA]</scope>
    <source>
        <strain evidence="13 14">JCM 30813</strain>
    </source>
</reference>
<evidence type="ECO:0000256" key="7">
    <source>
        <dbReference type="ARBA" id="ARBA00034617"/>
    </source>
</evidence>
<dbReference type="PANTHER" id="PTHR11070">
    <property type="entry name" value="UVRD / RECB / PCRA DNA HELICASE FAMILY MEMBER"/>
    <property type="match status" value="1"/>
</dbReference>
<dbReference type="InterPro" id="IPR027417">
    <property type="entry name" value="P-loop_NTPase"/>
</dbReference>
<dbReference type="OrthoDB" id="5905204at2"/>
<dbReference type="PROSITE" id="PS51217">
    <property type="entry name" value="UVRD_HELICASE_CTER"/>
    <property type="match status" value="1"/>
</dbReference>
<evidence type="ECO:0000256" key="5">
    <source>
        <dbReference type="ARBA" id="ARBA00022840"/>
    </source>
</evidence>
<evidence type="ECO:0000259" key="11">
    <source>
        <dbReference type="PROSITE" id="PS51198"/>
    </source>
</evidence>
<dbReference type="Pfam" id="PF00580">
    <property type="entry name" value="UvrD-helicase"/>
    <property type="match status" value="1"/>
</dbReference>
<keyword evidence="14" id="KW-1185">Reference proteome</keyword>
<keyword evidence="5 10" id="KW-0067">ATP-binding</keyword>
<dbReference type="SUPFAM" id="SSF52540">
    <property type="entry name" value="P-loop containing nucleoside triphosphate hydrolases"/>
    <property type="match status" value="1"/>
</dbReference>
<protein>
    <recommendedName>
        <fullName evidence="8">DNA 3'-5' helicase</fullName>
        <ecNumber evidence="8">5.6.2.4</ecNumber>
    </recommendedName>
</protein>
<keyword evidence="6" id="KW-0413">Isomerase</keyword>
<dbReference type="AlphaFoldDB" id="A0A2G8T301"/>
<dbReference type="PROSITE" id="PS51198">
    <property type="entry name" value="UVRD_HELICASE_ATP_BIND"/>
    <property type="match status" value="1"/>
</dbReference>
<dbReference type="GO" id="GO:0003677">
    <property type="term" value="F:DNA binding"/>
    <property type="evidence" value="ECO:0007669"/>
    <property type="project" value="InterPro"/>
</dbReference>
<sequence length="718" mass="79017">MPEAVAPIVVTPTLVAPTLAAPVLAASTTADDPYGSLNPEQRAAVEHDIGAGEGAARPLLVIAGAGSGKTNTLAHRVARLIQGGTDPQRILLLTFSRRAATEMTHRAGSVLARVMGMRASSAPASLPWAGTFHSIGARLLREYAGRIGLDPSFTIHDRGDSEDLMGMVRHDIGQSQIQGARRSPLKGTCLSIYSRAVNSRDPLALVLQSTFPWCKEWEAELKTLFGAYVDAKQEQNVLDYDDLLLFWSEMAADPELGPELGALFDHVLVDEYQDTNRLQAAIITGMKPDGRGVMVVGDDAQSIYAFRGATVRNILDFPQQFSQPAVLITLERNYRSTQPILDASNAVIAGARERYAKTLWTDKASTVQPQLVLIPDEAEQARWVCNRILEHREAGIALTAQAVLFRAASHSAALELELMRRNIPFVKFGGLKFLEASHIKDVLAVLRFAQNPSGRMAGFRVAQLIPGIGQATASKLLDEVGAAAEPTVAVEQFAAPARSAGDWREFVALYRALRTPGLRWPADIELVKTWYLPHLERMHDDAQVRVADVEQLAQLAGGYGTRETFLAEITLDPPEASSDRAGPPLLDEDYVILSTIHSSKGQEWKSVHVLNVVDGCIPSDMSTGNADDIEEERRLLYVAMTRAKQHLHLVVPNRFFIKQQAQMGDRHVYAARSRFITPAMLKHFEECVWTSAETRHTKKPMPDSVRMMVRDRARNAWK</sequence>
<accession>A0A2G8T301</accession>
<dbReference type="PANTHER" id="PTHR11070:SF3">
    <property type="entry name" value="DNA 3'-5' HELICASE"/>
    <property type="match status" value="1"/>
</dbReference>
<gene>
    <name evidence="13" type="ORF">CR103_07830</name>
</gene>
<evidence type="ECO:0000256" key="4">
    <source>
        <dbReference type="ARBA" id="ARBA00022806"/>
    </source>
</evidence>
<evidence type="ECO:0000256" key="6">
    <source>
        <dbReference type="ARBA" id="ARBA00023235"/>
    </source>
</evidence>
<dbReference type="GO" id="GO:0043138">
    <property type="term" value="F:3'-5' DNA helicase activity"/>
    <property type="evidence" value="ECO:0007669"/>
    <property type="project" value="UniProtKB-EC"/>
</dbReference>
<evidence type="ECO:0000256" key="1">
    <source>
        <dbReference type="ARBA" id="ARBA00009922"/>
    </source>
</evidence>
<dbReference type="CDD" id="cd18807">
    <property type="entry name" value="SF1_C_UvrD"/>
    <property type="match status" value="1"/>
</dbReference>
<dbReference type="Gene3D" id="1.10.486.10">
    <property type="entry name" value="PCRA, domain 4"/>
    <property type="match status" value="1"/>
</dbReference>